<dbReference type="EMBL" id="MCGE01000022">
    <property type="protein sequence ID" value="ORZ11168.1"/>
    <property type="molecule type" value="Genomic_DNA"/>
</dbReference>
<dbReference type="SMART" id="SM00273">
    <property type="entry name" value="ENTH"/>
    <property type="match status" value="1"/>
</dbReference>
<dbReference type="SUPFAM" id="SSF89009">
    <property type="entry name" value="GAT-like domain"/>
    <property type="match status" value="1"/>
</dbReference>
<dbReference type="STRING" id="90262.A0A1X2I9A9"/>
<dbReference type="PROSITE" id="PS50942">
    <property type="entry name" value="ENTH"/>
    <property type="match status" value="1"/>
</dbReference>
<comment type="caution">
    <text evidence="2">The sequence shown here is derived from an EMBL/GenBank/DDBJ whole genome shotgun (WGS) entry which is preliminary data.</text>
</comment>
<dbReference type="PANTHER" id="PTHR22951">
    <property type="entry name" value="CLATHRIN ASSEMBLY PROTEIN"/>
    <property type="match status" value="1"/>
</dbReference>
<dbReference type="GO" id="GO:0072583">
    <property type="term" value="P:clathrin-dependent endocytosis"/>
    <property type="evidence" value="ECO:0007669"/>
    <property type="project" value="InterPro"/>
</dbReference>
<dbReference type="InterPro" id="IPR011417">
    <property type="entry name" value="ANTH_dom"/>
</dbReference>
<dbReference type="InterPro" id="IPR045192">
    <property type="entry name" value="AP180-like"/>
</dbReference>
<dbReference type="Pfam" id="PF07651">
    <property type="entry name" value="ANTH"/>
    <property type="match status" value="1"/>
</dbReference>
<protein>
    <submittedName>
        <fullName evidence="2">AP180 N-terminal homology domain-containing protein</fullName>
    </submittedName>
</protein>
<dbReference type="GO" id="GO:0005545">
    <property type="term" value="F:1-phosphatidylinositol binding"/>
    <property type="evidence" value="ECO:0007669"/>
    <property type="project" value="InterPro"/>
</dbReference>
<dbReference type="GO" id="GO:0005905">
    <property type="term" value="C:clathrin-coated pit"/>
    <property type="evidence" value="ECO:0007669"/>
    <property type="project" value="TreeGrafter"/>
</dbReference>
<accession>A0A1X2I9A9</accession>
<reference evidence="2 3" key="1">
    <citation type="submission" date="2016-07" db="EMBL/GenBank/DDBJ databases">
        <title>Pervasive Adenine N6-methylation of Active Genes in Fungi.</title>
        <authorList>
            <consortium name="DOE Joint Genome Institute"/>
            <person name="Mondo S.J."/>
            <person name="Dannebaum R.O."/>
            <person name="Kuo R.C."/>
            <person name="Labutti K."/>
            <person name="Haridas S."/>
            <person name="Kuo A."/>
            <person name="Salamov A."/>
            <person name="Ahrendt S.R."/>
            <person name="Lipzen A."/>
            <person name="Sullivan W."/>
            <person name="Andreopoulos W.B."/>
            <person name="Clum A."/>
            <person name="Lindquist E."/>
            <person name="Daum C."/>
            <person name="Ramamoorthy G.K."/>
            <person name="Gryganskyi A."/>
            <person name="Culley D."/>
            <person name="Magnuson J.K."/>
            <person name="James T.Y."/>
            <person name="O'Malley M.A."/>
            <person name="Stajich J.E."/>
            <person name="Spatafora J.W."/>
            <person name="Visel A."/>
            <person name="Grigoriev I.V."/>
        </authorList>
    </citation>
    <scope>NUCLEOTIDE SEQUENCE [LARGE SCALE GENOMIC DNA]</scope>
    <source>
        <strain evidence="2 3">NRRL 1336</strain>
    </source>
</reference>
<dbReference type="InterPro" id="IPR013809">
    <property type="entry name" value="ENTH"/>
</dbReference>
<dbReference type="GO" id="GO:0000149">
    <property type="term" value="F:SNARE binding"/>
    <property type="evidence" value="ECO:0007669"/>
    <property type="project" value="TreeGrafter"/>
</dbReference>
<evidence type="ECO:0000313" key="3">
    <source>
        <dbReference type="Proteomes" id="UP000193560"/>
    </source>
</evidence>
<dbReference type="InterPro" id="IPR008942">
    <property type="entry name" value="ENTH_VHS"/>
</dbReference>
<proteinExistence type="predicted"/>
<dbReference type="GO" id="GO:0005546">
    <property type="term" value="F:phosphatidylinositol-4,5-bisphosphate binding"/>
    <property type="evidence" value="ECO:0007669"/>
    <property type="project" value="TreeGrafter"/>
</dbReference>
<dbReference type="PANTHER" id="PTHR22951:SF5">
    <property type="entry name" value="PHOSPHATIDYLINOSITOL-BINDING CLATHRIN ASSEMBLY PROTEIN LAP"/>
    <property type="match status" value="1"/>
</dbReference>
<dbReference type="GO" id="GO:0030136">
    <property type="term" value="C:clathrin-coated vesicle"/>
    <property type="evidence" value="ECO:0007669"/>
    <property type="project" value="InterPro"/>
</dbReference>
<dbReference type="InterPro" id="IPR014712">
    <property type="entry name" value="ANTH_dom_sf"/>
</dbReference>
<evidence type="ECO:0000259" key="1">
    <source>
        <dbReference type="PROSITE" id="PS50942"/>
    </source>
</evidence>
<gene>
    <name evidence="2" type="ORF">BCR42DRAFT_103643</name>
</gene>
<dbReference type="CDD" id="cd16988">
    <property type="entry name" value="ANTH_N_YAP180"/>
    <property type="match status" value="1"/>
</dbReference>
<dbReference type="OrthoDB" id="44015at2759"/>
<dbReference type="GO" id="GO:0032050">
    <property type="term" value="F:clathrin heavy chain binding"/>
    <property type="evidence" value="ECO:0007669"/>
    <property type="project" value="TreeGrafter"/>
</dbReference>
<feature type="domain" description="ENTH" evidence="1">
    <location>
        <begin position="1"/>
        <end position="123"/>
    </location>
</feature>
<name>A0A1X2I9A9_9FUNG</name>
<dbReference type="Gene3D" id="1.20.58.150">
    <property type="entry name" value="ANTH domain"/>
    <property type="match status" value="1"/>
</dbReference>
<dbReference type="GO" id="GO:0048268">
    <property type="term" value="P:clathrin coat assembly"/>
    <property type="evidence" value="ECO:0007669"/>
    <property type="project" value="InterPro"/>
</dbReference>
<sequence length="295" mass="33955">MEIAIRKATRLEYRPPKQKHLQTLINLTYHKPALIDEILVALGRRGRENSWIIIYKVLIIVHTLIRQGNGDQTLSRLQKHADILSIHRLKEKASAYASIRNLHAYHDYLVDRLAAFGECDMDYIKTSSKEHTGRLRQLAVAQGLLRETTIVQRQIGFCLSCKFQMDIGDNAINFNAQRLVVEDLLALFQVVNEAVVNILEHYFTMSQMDAKLALEIYKRFAQQTQETMEYLDNARKIQHELGISIPTVNHAPLSLASALEEYLNDDGYEDRRQSYIHEKQQQKTRASTMGEGSFS</sequence>
<organism evidence="2 3">
    <name type="scientific">Absidia repens</name>
    <dbReference type="NCBI Taxonomy" id="90262"/>
    <lineage>
        <taxon>Eukaryota</taxon>
        <taxon>Fungi</taxon>
        <taxon>Fungi incertae sedis</taxon>
        <taxon>Mucoromycota</taxon>
        <taxon>Mucoromycotina</taxon>
        <taxon>Mucoromycetes</taxon>
        <taxon>Mucorales</taxon>
        <taxon>Cunninghamellaceae</taxon>
        <taxon>Absidia</taxon>
    </lineage>
</organism>
<dbReference type="Gene3D" id="1.25.40.90">
    <property type="match status" value="1"/>
</dbReference>
<dbReference type="Proteomes" id="UP000193560">
    <property type="component" value="Unassembled WGS sequence"/>
</dbReference>
<dbReference type="AlphaFoldDB" id="A0A1X2I9A9"/>
<dbReference type="SUPFAM" id="SSF48464">
    <property type="entry name" value="ENTH/VHS domain"/>
    <property type="match status" value="1"/>
</dbReference>
<evidence type="ECO:0000313" key="2">
    <source>
        <dbReference type="EMBL" id="ORZ11168.1"/>
    </source>
</evidence>
<dbReference type="GO" id="GO:0006900">
    <property type="term" value="P:vesicle budding from membrane"/>
    <property type="evidence" value="ECO:0007669"/>
    <property type="project" value="TreeGrafter"/>
</dbReference>
<keyword evidence="3" id="KW-1185">Reference proteome</keyword>